<evidence type="ECO:0000313" key="9">
    <source>
        <dbReference type="Proteomes" id="UP001549921"/>
    </source>
</evidence>
<dbReference type="PANTHER" id="PTHR19354:SF2">
    <property type="entry name" value="LEUCINE-RICH REPEAT-CONTAINING PROTEIN DDB_G0290503"/>
    <property type="match status" value="1"/>
</dbReference>
<dbReference type="PANTHER" id="PTHR19354">
    <property type="entry name" value="ZIPPER PUTATIVE TUMOR SUPPRESSOR 2 HOMOLOG-LIKE PROTEIN-RELATED"/>
    <property type="match status" value="1"/>
</dbReference>
<proteinExistence type="predicted"/>
<feature type="region of interest" description="Disordered" evidence="5">
    <location>
        <begin position="95"/>
        <end position="131"/>
    </location>
</feature>
<evidence type="ECO:0000256" key="5">
    <source>
        <dbReference type="SAM" id="MobiDB-lite"/>
    </source>
</evidence>
<feature type="coiled-coil region" evidence="4">
    <location>
        <begin position="208"/>
        <end position="295"/>
    </location>
</feature>
<evidence type="ECO:0000256" key="2">
    <source>
        <dbReference type="ARBA" id="ARBA00022490"/>
    </source>
</evidence>
<dbReference type="EMBL" id="JBEDNZ010000013">
    <property type="protein sequence ID" value="KAL0830380.1"/>
    <property type="molecule type" value="Genomic_DNA"/>
</dbReference>
<dbReference type="AlphaFoldDB" id="A0ABD0T1K0"/>
<feature type="compositionally biased region" description="Basic and acidic residues" evidence="5">
    <location>
        <begin position="115"/>
        <end position="131"/>
    </location>
</feature>
<keyword evidence="3 4" id="KW-0175">Coiled coil</keyword>
<accession>A0ABD0T1K0</accession>
<gene>
    <name evidence="7" type="ORF">ABMA27_002487</name>
    <name evidence="6" type="ORF">ABMA28_002565</name>
</gene>
<organism evidence="6 9">
    <name type="scientific">Loxostege sticticalis</name>
    <name type="common">Beet webworm moth</name>
    <dbReference type="NCBI Taxonomy" id="481309"/>
    <lineage>
        <taxon>Eukaryota</taxon>
        <taxon>Metazoa</taxon>
        <taxon>Ecdysozoa</taxon>
        <taxon>Arthropoda</taxon>
        <taxon>Hexapoda</taxon>
        <taxon>Insecta</taxon>
        <taxon>Pterygota</taxon>
        <taxon>Neoptera</taxon>
        <taxon>Endopterygota</taxon>
        <taxon>Lepidoptera</taxon>
        <taxon>Glossata</taxon>
        <taxon>Ditrysia</taxon>
        <taxon>Pyraloidea</taxon>
        <taxon>Crambidae</taxon>
        <taxon>Pyraustinae</taxon>
        <taxon>Loxostege</taxon>
    </lineage>
</organism>
<comment type="caution">
    <text evidence="6">The sequence shown here is derived from an EMBL/GenBank/DDBJ whole genome shotgun (WGS) entry which is preliminary data.</text>
</comment>
<dbReference type="GO" id="GO:0005737">
    <property type="term" value="C:cytoplasm"/>
    <property type="evidence" value="ECO:0007669"/>
    <property type="project" value="UniProtKB-SubCell"/>
</dbReference>
<protein>
    <recommendedName>
        <fullName evidence="10">Leucine zipper tumor suppressor 2 homolog</fullName>
    </recommendedName>
</protein>
<evidence type="ECO:0000313" key="7">
    <source>
        <dbReference type="EMBL" id="KAL0879975.1"/>
    </source>
</evidence>
<dbReference type="Proteomes" id="UP001549920">
    <property type="component" value="Unassembled WGS sequence"/>
</dbReference>
<evidence type="ECO:0000256" key="4">
    <source>
        <dbReference type="SAM" id="Coils"/>
    </source>
</evidence>
<keyword evidence="8" id="KW-1185">Reference proteome</keyword>
<evidence type="ECO:0000313" key="6">
    <source>
        <dbReference type="EMBL" id="KAL0830380.1"/>
    </source>
</evidence>
<comment type="subcellular location">
    <subcellularLocation>
        <location evidence="1">Cytoplasm</location>
    </subcellularLocation>
</comment>
<evidence type="ECO:0008006" key="10">
    <source>
        <dbReference type="Google" id="ProtNLM"/>
    </source>
</evidence>
<sequence length="432" mass="49070">MTSVYNEGKSVIRPIAFKPLGGRLSAGGERYGSTPVLASRPPSHMTLYGSSSDVREARWCGSPQPASLSALPPASLATPLHQRHHSAIVMKSNSVASGDKEPAPAPSPADSGVSELERDHHDYSTTDRLRSHEVRLRAPRGLMLQSYGTRSRDERDAELARVRRDRALLRQRLEDTEWSLCQRAGEIALLKTQLKDAQNEQTAKGHEYLTLKADCRQLREALDKKEKEIMRLRAESDEKEKTVNRLQTEVDRLTNDLMESVSDLTKSKEASKNEIERLKTELKELRQELSDVSLSGYEGIECGRTMRGIYDVCKTNEYHWNSNDSALEDAEVQRLNGEMPDPCGSPCPASAMVDRLKCEMEAKETQFNNERRKWSEEKDKVLRYQKQLQLNYVQMFKRSRSLEAEVDGLRLELELCNKNMKNINKHGKTIEL</sequence>
<name>A0ABD0T1K0_LOXSC</name>
<keyword evidence="2" id="KW-0963">Cytoplasm</keyword>
<reference evidence="8 9" key="1">
    <citation type="submission" date="2024-06" db="EMBL/GenBank/DDBJ databases">
        <title>A chromosome-level genome assembly of beet webworm, Loxostege sticticalis.</title>
        <authorList>
            <person name="Zhang Y."/>
        </authorList>
    </citation>
    <scope>NUCLEOTIDE SEQUENCE [LARGE SCALE GENOMIC DNA]</scope>
    <source>
        <strain evidence="7">AQ026</strain>
        <strain evidence="6">AQ028</strain>
        <tissue evidence="6">Male pupae</tissue>
        <tissue evidence="7">Whole body</tissue>
    </source>
</reference>
<dbReference type="Proteomes" id="UP001549921">
    <property type="component" value="Unassembled WGS sequence"/>
</dbReference>
<dbReference type="EMBL" id="JBEUOH010000013">
    <property type="protein sequence ID" value="KAL0879975.1"/>
    <property type="molecule type" value="Genomic_DNA"/>
</dbReference>
<dbReference type="Gene3D" id="1.10.287.1490">
    <property type="match status" value="1"/>
</dbReference>
<evidence type="ECO:0000313" key="8">
    <source>
        <dbReference type="Proteomes" id="UP001549920"/>
    </source>
</evidence>
<dbReference type="Pfam" id="PF06818">
    <property type="entry name" value="Fez1"/>
    <property type="match status" value="1"/>
</dbReference>
<evidence type="ECO:0000256" key="1">
    <source>
        <dbReference type="ARBA" id="ARBA00004496"/>
    </source>
</evidence>
<evidence type="ECO:0000256" key="3">
    <source>
        <dbReference type="ARBA" id="ARBA00023054"/>
    </source>
</evidence>
<dbReference type="InterPro" id="IPR045329">
    <property type="entry name" value="LZTS"/>
</dbReference>